<keyword evidence="2" id="KW-1185">Reference proteome</keyword>
<organism evidence="1 2">
    <name type="scientific">Williamsia deligens</name>
    <dbReference type="NCBI Taxonomy" id="321325"/>
    <lineage>
        <taxon>Bacteria</taxon>
        <taxon>Bacillati</taxon>
        <taxon>Actinomycetota</taxon>
        <taxon>Actinomycetes</taxon>
        <taxon>Mycobacteriales</taxon>
        <taxon>Nocardiaceae</taxon>
        <taxon>Williamsia</taxon>
    </lineage>
</organism>
<sequence>MDLHRWRSRLPVRRPSDGEIVGWTVTDHPDDDRVDAVNPVGQIVGRDLEYEQAHDLLVERGLASLDDRCWACIPTPITRDADLTRPQPDWRWRRVVLTQLDDTQVWIRPAHPAWTERLTEVPLWLPADDILRHDPPATDE</sequence>
<accession>A0ABW3G7T6</accession>
<dbReference type="RefSeq" id="WP_253645385.1">
    <property type="nucleotide sequence ID" value="NZ_BAAAMO010000002.1"/>
</dbReference>
<dbReference type="Proteomes" id="UP001597068">
    <property type="component" value="Unassembled WGS sequence"/>
</dbReference>
<protein>
    <submittedName>
        <fullName evidence="1">Uncharacterized protein</fullName>
    </submittedName>
</protein>
<comment type="caution">
    <text evidence="1">The sequence shown here is derived from an EMBL/GenBank/DDBJ whole genome shotgun (WGS) entry which is preliminary data.</text>
</comment>
<reference evidence="2" key="1">
    <citation type="journal article" date="2019" name="Int. J. Syst. Evol. Microbiol.">
        <title>The Global Catalogue of Microorganisms (GCM) 10K type strain sequencing project: providing services to taxonomists for standard genome sequencing and annotation.</title>
        <authorList>
            <consortium name="The Broad Institute Genomics Platform"/>
            <consortium name="The Broad Institute Genome Sequencing Center for Infectious Disease"/>
            <person name="Wu L."/>
            <person name="Ma J."/>
        </authorList>
    </citation>
    <scope>NUCLEOTIDE SEQUENCE [LARGE SCALE GENOMIC DNA]</scope>
    <source>
        <strain evidence="2">CCUG 50873</strain>
    </source>
</reference>
<evidence type="ECO:0000313" key="1">
    <source>
        <dbReference type="EMBL" id="MFD0926766.1"/>
    </source>
</evidence>
<proteinExistence type="predicted"/>
<name>A0ABW3G7T6_9NOCA</name>
<gene>
    <name evidence="1" type="ORF">ACFQ04_13575</name>
</gene>
<evidence type="ECO:0000313" key="2">
    <source>
        <dbReference type="Proteomes" id="UP001597068"/>
    </source>
</evidence>
<dbReference type="EMBL" id="JBHTIL010000001">
    <property type="protein sequence ID" value="MFD0926766.1"/>
    <property type="molecule type" value="Genomic_DNA"/>
</dbReference>